<dbReference type="OrthoDB" id="369398at2"/>
<evidence type="ECO:0000313" key="13">
    <source>
        <dbReference type="Proteomes" id="UP000019247"/>
    </source>
</evidence>
<comment type="function">
    <text evidence="8">The phosphoenolpyruvate-dependent sugar phosphotransferase system (sugar PTS), a major carbohydrate active transport system, catalyzes the phosphorylation of incoming sugar substrates concomitantly with their translocation across the cell membrane. The enzyme II UlaABC PTS system is involved in ascorbate transport.</text>
</comment>
<evidence type="ECO:0000256" key="2">
    <source>
        <dbReference type="ARBA" id="ARBA00022448"/>
    </source>
</evidence>
<dbReference type="InterPro" id="IPR016152">
    <property type="entry name" value="PTrfase/Anion_transptr"/>
</dbReference>
<dbReference type="GO" id="GO:0016301">
    <property type="term" value="F:kinase activity"/>
    <property type="evidence" value="ECO:0007669"/>
    <property type="project" value="UniProtKB-KW"/>
</dbReference>
<evidence type="ECO:0000256" key="8">
    <source>
        <dbReference type="ARBA" id="ARBA00037387"/>
    </source>
</evidence>
<evidence type="ECO:0000259" key="11">
    <source>
        <dbReference type="PROSITE" id="PS51094"/>
    </source>
</evidence>
<dbReference type="Pfam" id="PF00359">
    <property type="entry name" value="PTS_EIIA_2"/>
    <property type="match status" value="1"/>
</dbReference>
<feature type="domain" description="PTS EIIA type-2" evidence="11">
    <location>
        <begin position="2"/>
        <end position="143"/>
    </location>
</feature>
<dbReference type="Gene3D" id="3.40.930.10">
    <property type="entry name" value="Mannitol-specific EII, Chain A"/>
    <property type="match status" value="1"/>
</dbReference>
<keyword evidence="5" id="KW-0808">Transferase</keyword>
<reference evidence="12 13" key="1">
    <citation type="journal article" date="2014" name="Genome Announc.">
        <title>Genome Sequence of Lactobacillus fabifermentans Strain T30PCM01, Isolated from Fermenting Grape Marc.</title>
        <authorList>
            <person name="Treu L."/>
            <person name="Vendramin V."/>
            <person name="Bovo B."/>
            <person name="Giacomini A."/>
            <person name="Corich V."/>
            <person name="Campanaro S."/>
        </authorList>
    </citation>
    <scope>NUCLEOTIDE SEQUENCE [LARGE SCALE GENOMIC DNA]</scope>
    <source>
        <strain evidence="12 13">T30PCM01</strain>
    </source>
</reference>
<evidence type="ECO:0000256" key="5">
    <source>
        <dbReference type="ARBA" id="ARBA00022679"/>
    </source>
</evidence>
<dbReference type="CDD" id="cd00211">
    <property type="entry name" value="PTS_IIA_fru"/>
    <property type="match status" value="1"/>
</dbReference>
<dbReference type="InterPro" id="IPR002178">
    <property type="entry name" value="PTS_EIIA_type-2_dom"/>
</dbReference>
<protein>
    <recommendedName>
        <fullName evidence="9">Ascorbate-specific PTS system EIIA component</fullName>
    </recommendedName>
    <alternativeName>
        <fullName evidence="10">Ascorbate-specific phosphotransferase enzyme IIA component</fullName>
    </alternativeName>
</protein>
<dbReference type="PATRIC" id="fig|1400520.3.peg.3196"/>
<dbReference type="RefSeq" id="WP_033614792.1">
    <property type="nucleotide sequence ID" value="NZ_KK036538.1"/>
</dbReference>
<keyword evidence="4" id="KW-0597">Phosphoprotein</keyword>
<dbReference type="PANTHER" id="PTHR36203:SF1">
    <property type="entry name" value="ASCORBATE-SPECIFIC PTS SYSTEM EIIA COMPONENT"/>
    <property type="match status" value="1"/>
</dbReference>
<keyword evidence="6" id="KW-0598">Phosphotransferase system</keyword>
<evidence type="ECO:0000256" key="6">
    <source>
        <dbReference type="ARBA" id="ARBA00022683"/>
    </source>
</evidence>
<dbReference type="eggNOG" id="COG1762">
    <property type="taxonomic scope" value="Bacteria"/>
</dbReference>
<dbReference type="PROSITE" id="PS51094">
    <property type="entry name" value="PTS_EIIA_TYPE_2"/>
    <property type="match status" value="1"/>
</dbReference>
<dbReference type="GO" id="GO:0005737">
    <property type="term" value="C:cytoplasm"/>
    <property type="evidence" value="ECO:0007669"/>
    <property type="project" value="UniProtKB-SubCell"/>
</dbReference>
<gene>
    <name evidence="12" type="ORF">LFAB_16270</name>
</gene>
<evidence type="ECO:0000256" key="3">
    <source>
        <dbReference type="ARBA" id="ARBA00022490"/>
    </source>
</evidence>
<dbReference type="STRING" id="1400520.LFAB_16270"/>
<dbReference type="HOGENOM" id="CLU_072531_2_0_9"/>
<dbReference type="Proteomes" id="UP000019247">
    <property type="component" value="Unassembled WGS sequence"/>
</dbReference>
<dbReference type="GO" id="GO:0009401">
    <property type="term" value="P:phosphoenolpyruvate-dependent sugar phosphotransferase system"/>
    <property type="evidence" value="ECO:0007669"/>
    <property type="project" value="UniProtKB-KW"/>
</dbReference>
<dbReference type="SUPFAM" id="SSF55804">
    <property type="entry name" value="Phoshotransferase/anion transport protein"/>
    <property type="match status" value="1"/>
</dbReference>
<keyword evidence="3" id="KW-0963">Cytoplasm</keyword>
<evidence type="ECO:0000256" key="9">
    <source>
        <dbReference type="ARBA" id="ARBA00041175"/>
    </source>
</evidence>
<keyword evidence="12" id="KW-0762">Sugar transport</keyword>
<evidence type="ECO:0000256" key="1">
    <source>
        <dbReference type="ARBA" id="ARBA00004496"/>
    </source>
</evidence>
<organism evidence="12 13">
    <name type="scientific">Lactiplantibacillus fabifermentans T30PCM01</name>
    <dbReference type="NCBI Taxonomy" id="1400520"/>
    <lineage>
        <taxon>Bacteria</taxon>
        <taxon>Bacillati</taxon>
        <taxon>Bacillota</taxon>
        <taxon>Bacilli</taxon>
        <taxon>Lactobacillales</taxon>
        <taxon>Lactobacillaceae</taxon>
        <taxon>Lactiplantibacillus</taxon>
    </lineage>
</organism>
<evidence type="ECO:0000256" key="4">
    <source>
        <dbReference type="ARBA" id="ARBA00022553"/>
    </source>
</evidence>
<dbReference type="PANTHER" id="PTHR36203">
    <property type="entry name" value="ASCORBATE-SPECIFIC PTS SYSTEM EIIA COMPONENT"/>
    <property type="match status" value="1"/>
</dbReference>
<accession>W6T440</accession>
<sequence length="143" mass="15351">MQLLDPGLIQLNVLANDWQSGIRKAAEPLVAQQFITANYPERVIEIAKRDGPYIVIAPQIALSHAAVSDGALKNGLGLTVLAEPVEFGNQANDPVRLIFTLSSVGDDVHLSQMAALVTALQKPGLIAEITKAKDVDEIVNLFK</sequence>
<comment type="caution">
    <text evidence="12">The sequence shown here is derived from an EMBL/GenBank/DDBJ whole genome shotgun (WGS) entry which is preliminary data.</text>
</comment>
<dbReference type="AlphaFoldDB" id="W6T440"/>
<evidence type="ECO:0000313" key="12">
    <source>
        <dbReference type="EMBL" id="ETY72692.1"/>
    </source>
</evidence>
<name>W6T440_9LACO</name>
<keyword evidence="7" id="KW-0418">Kinase</keyword>
<comment type="subcellular location">
    <subcellularLocation>
        <location evidence="1">Cytoplasm</location>
    </subcellularLocation>
</comment>
<dbReference type="InterPro" id="IPR051351">
    <property type="entry name" value="Ascorbate-PTS_EIIA_comp"/>
</dbReference>
<keyword evidence="2" id="KW-0813">Transport</keyword>
<proteinExistence type="predicted"/>
<evidence type="ECO:0000256" key="10">
    <source>
        <dbReference type="ARBA" id="ARBA00042072"/>
    </source>
</evidence>
<evidence type="ECO:0000256" key="7">
    <source>
        <dbReference type="ARBA" id="ARBA00022777"/>
    </source>
</evidence>
<dbReference type="EMBL" id="AWWK01000092">
    <property type="protein sequence ID" value="ETY72692.1"/>
    <property type="molecule type" value="Genomic_DNA"/>
</dbReference>